<evidence type="ECO:0000256" key="1">
    <source>
        <dbReference type="ARBA" id="ARBA00023125"/>
    </source>
</evidence>
<proteinExistence type="predicted"/>
<feature type="domain" description="HTH tetR-type" evidence="3">
    <location>
        <begin position="5"/>
        <end position="64"/>
    </location>
</feature>
<evidence type="ECO:0000259" key="3">
    <source>
        <dbReference type="PROSITE" id="PS50977"/>
    </source>
</evidence>
<dbReference type="PROSITE" id="PS50977">
    <property type="entry name" value="HTH_TETR_2"/>
    <property type="match status" value="1"/>
</dbReference>
<comment type="caution">
    <text evidence="4">The sequence shown here is derived from an EMBL/GenBank/DDBJ whole genome shotgun (WGS) entry which is preliminary data.</text>
</comment>
<gene>
    <name evidence="4" type="ORF">ACFPBZ_06895</name>
</gene>
<sequence>MARRSDARDRVLAAVQELVLAGDAAPTFDAIAARSGVSKGGVLHHFRDRGALVRGLAERAVSATDEVMTAASERGDAARTWLRMSAAQGPDHQAARAMLSLMRVEAGGRIELGHGIDEAVTRWQAMIAAELGDEVLAAVVRLVGDGLFAATLADTVPAPGELEEIYSRLLGPGPVRTGAEEP</sequence>
<evidence type="ECO:0000313" key="5">
    <source>
        <dbReference type="Proteomes" id="UP001595947"/>
    </source>
</evidence>
<protein>
    <submittedName>
        <fullName evidence="4">TetR/AcrR family transcriptional regulator</fullName>
    </submittedName>
</protein>
<dbReference type="Proteomes" id="UP001595947">
    <property type="component" value="Unassembled WGS sequence"/>
</dbReference>
<dbReference type="RefSeq" id="WP_378035278.1">
    <property type="nucleotide sequence ID" value="NZ_JBHSIV010000005.1"/>
</dbReference>
<evidence type="ECO:0000313" key="4">
    <source>
        <dbReference type="EMBL" id="MFC5061926.1"/>
    </source>
</evidence>
<dbReference type="Pfam" id="PF17937">
    <property type="entry name" value="TetR_C_28"/>
    <property type="match status" value="1"/>
</dbReference>
<dbReference type="EMBL" id="JBHSIV010000005">
    <property type="protein sequence ID" value="MFC5061926.1"/>
    <property type="molecule type" value="Genomic_DNA"/>
</dbReference>
<reference evidence="5" key="1">
    <citation type="journal article" date="2019" name="Int. J. Syst. Evol. Microbiol.">
        <title>The Global Catalogue of Microorganisms (GCM) 10K type strain sequencing project: providing services to taxonomists for standard genome sequencing and annotation.</title>
        <authorList>
            <consortium name="The Broad Institute Genomics Platform"/>
            <consortium name="The Broad Institute Genome Sequencing Center for Infectious Disease"/>
            <person name="Wu L."/>
            <person name="Ma J."/>
        </authorList>
    </citation>
    <scope>NUCLEOTIDE SEQUENCE [LARGE SCALE GENOMIC DNA]</scope>
    <source>
        <strain evidence="5">CGMCC 4.7093</strain>
    </source>
</reference>
<feature type="DNA-binding region" description="H-T-H motif" evidence="2">
    <location>
        <begin position="27"/>
        <end position="46"/>
    </location>
</feature>
<name>A0ABV9YJ72_9PSEU</name>
<keyword evidence="1 2" id="KW-0238">DNA-binding</keyword>
<accession>A0ABV9YJ72</accession>
<dbReference type="InterPro" id="IPR001647">
    <property type="entry name" value="HTH_TetR"/>
</dbReference>
<dbReference type="Pfam" id="PF00440">
    <property type="entry name" value="TetR_N"/>
    <property type="match status" value="1"/>
</dbReference>
<dbReference type="Gene3D" id="1.10.357.10">
    <property type="entry name" value="Tetracycline Repressor, domain 2"/>
    <property type="match status" value="1"/>
</dbReference>
<dbReference type="InterPro" id="IPR041479">
    <property type="entry name" value="TetR_CgmR_C"/>
</dbReference>
<dbReference type="SUPFAM" id="SSF46689">
    <property type="entry name" value="Homeodomain-like"/>
    <property type="match status" value="1"/>
</dbReference>
<keyword evidence="5" id="KW-1185">Reference proteome</keyword>
<organism evidence="4 5">
    <name type="scientific">Actinomycetospora atypica</name>
    <dbReference type="NCBI Taxonomy" id="1290095"/>
    <lineage>
        <taxon>Bacteria</taxon>
        <taxon>Bacillati</taxon>
        <taxon>Actinomycetota</taxon>
        <taxon>Actinomycetes</taxon>
        <taxon>Pseudonocardiales</taxon>
        <taxon>Pseudonocardiaceae</taxon>
        <taxon>Actinomycetospora</taxon>
    </lineage>
</organism>
<evidence type="ECO:0000256" key="2">
    <source>
        <dbReference type="PROSITE-ProRule" id="PRU00335"/>
    </source>
</evidence>
<dbReference type="InterPro" id="IPR009057">
    <property type="entry name" value="Homeodomain-like_sf"/>
</dbReference>